<proteinExistence type="predicted"/>
<organism evidence="1 2">
    <name type="scientific">Pseudomonas duriflava</name>
    <dbReference type="NCBI Taxonomy" id="459528"/>
    <lineage>
        <taxon>Bacteria</taxon>
        <taxon>Pseudomonadati</taxon>
        <taxon>Pseudomonadota</taxon>
        <taxon>Gammaproteobacteria</taxon>
        <taxon>Pseudomonadales</taxon>
        <taxon>Pseudomonadaceae</taxon>
        <taxon>Pseudomonas</taxon>
    </lineage>
</organism>
<keyword evidence="2" id="KW-1185">Reference proteome</keyword>
<reference evidence="1 2" key="1">
    <citation type="journal article" date="2015" name="Stand. Genomic Sci.">
        <title>Genomic Encyclopedia of Bacterial and Archaeal Type Strains, Phase III: the genomes of soil and plant-associated and newly described type strains.</title>
        <authorList>
            <person name="Whitman W.B."/>
            <person name="Woyke T."/>
            <person name="Klenk H.P."/>
            <person name="Zhou Y."/>
            <person name="Lilburn T.G."/>
            <person name="Beck B.J."/>
            <person name="De Vos P."/>
            <person name="Vandamme P."/>
            <person name="Eisen J.A."/>
            <person name="Garrity G."/>
            <person name="Hugenholtz P."/>
            <person name="Kyrpides N.C."/>
        </authorList>
    </citation>
    <scope>NUCLEOTIDE SEQUENCE [LARGE SCALE GENOMIC DNA]</scope>
    <source>
        <strain evidence="1 2">CGMCC 1.6858</strain>
    </source>
</reference>
<name>A0A562PJG6_9PSED</name>
<dbReference type="EMBL" id="VLKY01000059">
    <property type="protein sequence ID" value="TWI44156.1"/>
    <property type="molecule type" value="Genomic_DNA"/>
</dbReference>
<accession>A0A562PJG6</accession>
<protein>
    <submittedName>
        <fullName evidence="1">Uncharacterized protein</fullName>
    </submittedName>
</protein>
<gene>
    <name evidence="1" type="ORF">IQ22_04749</name>
</gene>
<comment type="caution">
    <text evidence="1">The sequence shown here is derived from an EMBL/GenBank/DDBJ whole genome shotgun (WGS) entry which is preliminary data.</text>
</comment>
<dbReference type="Proteomes" id="UP000316905">
    <property type="component" value="Unassembled WGS sequence"/>
</dbReference>
<evidence type="ECO:0000313" key="2">
    <source>
        <dbReference type="Proteomes" id="UP000316905"/>
    </source>
</evidence>
<evidence type="ECO:0000313" key="1">
    <source>
        <dbReference type="EMBL" id="TWI44156.1"/>
    </source>
</evidence>
<dbReference type="AlphaFoldDB" id="A0A562PJG6"/>
<sequence>MELSNNGREASMTAFPLKQNAFVFPQIEVDIQPPERSLGQQIKCVVQGVIARVEQGWPPVVA</sequence>